<evidence type="ECO:0000313" key="1">
    <source>
        <dbReference type="EMBL" id="GIF77263.1"/>
    </source>
</evidence>
<organism evidence="1 2">
    <name type="scientific">Asanoa siamensis</name>
    <dbReference type="NCBI Taxonomy" id="926357"/>
    <lineage>
        <taxon>Bacteria</taxon>
        <taxon>Bacillati</taxon>
        <taxon>Actinomycetota</taxon>
        <taxon>Actinomycetes</taxon>
        <taxon>Micromonosporales</taxon>
        <taxon>Micromonosporaceae</taxon>
        <taxon>Asanoa</taxon>
    </lineage>
</organism>
<dbReference type="EMBL" id="BONE01000084">
    <property type="protein sequence ID" value="GIF77263.1"/>
    <property type="molecule type" value="Genomic_DNA"/>
</dbReference>
<protein>
    <submittedName>
        <fullName evidence="1">Uncharacterized protein</fullName>
    </submittedName>
</protein>
<evidence type="ECO:0000313" key="2">
    <source>
        <dbReference type="Proteomes" id="UP000604117"/>
    </source>
</evidence>
<comment type="caution">
    <text evidence="1">The sequence shown here is derived from an EMBL/GenBank/DDBJ whole genome shotgun (WGS) entry which is preliminary data.</text>
</comment>
<accession>A0ABQ4D137</accession>
<proteinExistence type="predicted"/>
<keyword evidence="2" id="KW-1185">Reference proteome</keyword>
<gene>
    <name evidence="1" type="ORF">Asi02nite_67810</name>
</gene>
<reference evidence="1 2" key="1">
    <citation type="submission" date="2021-01" db="EMBL/GenBank/DDBJ databases">
        <title>Whole genome shotgun sequence of Asanoa siamensis NBRC 107932.</title>
        <authorList>
            <person name="Komaki H."/>
            <person name="Tamura T."/>
        </authorList>
    </citation>
    <scope>NUCLEOTIDE SEQUENCE [LARGE SCALE GENOMIC DNA]</scope>
    <source>
        <strain evidence="1 2">NBRC 107932</strain>
    </source>
</reference>
<name>A0ABQ4D137_9ACTN</name>
<dbReference type="Proteomes" id="UP000604117">
    <property type="component" value="Unassembled WGS sequence"/>
</dbReference>
<sequence length="190" mass="20276">MATPICFRRTSNEFPVRLCAKPAQRCSSTTVTSLGKKNSQPSRWLRASSWPARFVLALDEVQRRALVDADVDPAAGQVGLVVPGPAEPEPTGVEREFGDGAAHRLVEAVEVDDVPAAWFRVDGELAAAPPGSDGGGIEEGPDDLARCRARHVDVDPQPGIGVAGHRNAHGGPLPRRCLEFVSRRTPCRAS</sequence>